<feature type="transmembrane region" description="Helical" evidence="9">
    <location>
        <begin position="1085"/>
        <end position="1108"/>
    </location>
</feature>
<organism evidence="11">
    <name type="scientific">Timema shepardi</name>
    <name type="common">Walking stick</name>
    <dbReference type="NCBI Taxonomy" id="629360"/>
    <lineage>
        <taxon>Eukaryota</taxon>
        <taxon>Metazoa</taxon>
        <taxon>Ecdysozoa</taxon>
        <taxon>Arthropoda</taxon>
        <taxon>Hexapoda</taxon>
        <taxon>Insecta</taxon>
        <taxon>Pterygota</taxon>
        <taxon>Neoptera</taxon>
        <taxon>Polyneoptera</taxon>
        <taxon>Phasmatodea</taxon>
        <taxon>Timematodea</taxon>
        <taxon>Timematoidea</taxon>
        <taxon>Timematidae</taxon>
        <taxon>Timema</taxon>
    </lineage>
</organism>
<evidence type="ECO:0000256" key="3">
    <source>
        <dbReference type="ARBA" id="ARBA00022475"/>
    </source>
</evidence>
<dbReference type="PANTHER" id="PTHR10796">
    <property type="entry name" value="PATCHED-RELATED"/>
    <property type="match status" value="1"/>
</dbReference>
<feature type="transmembrane region" description="Helical" evidence="9">
    <location>
        <begin position="229"/>
        <end position="254"/>
    </location>
</feature>
<gene>
    <name evidence="11" type="ORF">TSIB3V08_LOCUS31</name>
</gene>
<feature type="transmembrane region" description="Helical" evidence="9">
    <location>
        <begin position="261"/>
        <end position="282"/>
    </location>
</feature>
<feature type="transmembrane region" description="Helical" evidence="9">
    <location>
        <begin position="962"/>
        <end position="990"/>
    </location>
</feature>
<evidence type="ECO:0000313" key="11">
    <source>
        <dbReference type="EMBL" id="CAD7255739.1"/>
    </source>
</evidence>
<feature type="transmembrane region" description="Helical" evidence="9">
    <location>
        <begin position="631"/>
        <end position="653"/>
    </location>
</feature>
<keyword evidence="6 9" id="KW-0472">Membrane</keyword>
<evidence type="ECO:0000256" key="1">
    <source>
        <dbReference type="ARBA" id="ARBA00004651"/>
    </source>
</evidence>
<evidence type="ECO:0000256" key="7">
    <source>
        <dbReference type="ARBA" id="ARBA00023180"/>
    </source>
</evidence>
<dbReference type="InterPro" id="IPR003392">
    <property type="entry name" value="PTHD_SSD"/>
</dbReference>
<feature type="compositionally biased region" description="Basic residues" evidence="8">
    <location>
        <begin position="1338"/>
        <end position="1354"/>
    </location>
</feature>
<accession>A0A7R9AKA7</accession>
<dbReference type="Pfam" id="PF02460">
    <property type="entry name" value="Patched"/>
    <property type="match status" value="1"/>
</dbReference>
<dbReference type="FunFam" id="1.20.1640.10:FF:000013">
    <property type="entry name" value="PaTched Related family"/>
    <property type="match status" value="1"/>
</dbReference>
<evidence type="ECO:0000256" key="6">
    <source>
        <dbReference type="ARBA" id="ARBA00023136"/>
    </source>
</evidence>
<feature type="transmembrane region" description="Helical" evidence="9">
    <location>
        <begin position="334"/>
        <end position="360"/>
    </location>
</feature>
<feature type="transmembrane region" description="Helical" evidence="9">
    <location>
        <begin position="199"/>
        <end position="223"/>
    </location>
</feature>
<proteinExistence type="inferred from homology"/>
<comment type="similarity">
    <text evidence="2">Belongs to the patched family.</text>
</comment>
<evidence type="ECO:0000256" key="5">
    <source>
        <dbReference type="ARBA" id="ARBA00022989"/>
    </source>
</evidence>
<feature type="transmembrane region" description="Helical" evidence="9">
    <location>
        <begin position="302"/>
        <end position="322"/>
    </location>
</feature>
<evidence type="ECO:0000256" key="4">
    <source>
        <dbReference type="ARBA" id="ARBA00022692"/>
    </source>
</evidence>
<dbReference type="PANTHER" id="PTHR10796:SF92">
    <property type="entry name" value="PATCHED-RELATED, ISOFORM A"/>
    <property type="match status" value="1"/>
</dbReference>
<dbReference type="InterPro" id="IPR000731">
    <property type="entry name" value="SSD"/>
</dbReference>
<reference evidence="11" key="1">
    <citation type="submission" date="2020-11" db="EMBL/GenBank/DDBJ databases">
        <authorList>
            <person name="Tran Van P."/>
        </authorList>
    </citation>
    <scope>NUCLEOTIDE SEQUENCE</scope>
</reference>
<evidence type="ECO:0000256" key="9">
    <source>
        <dbReference type="SAM" id="Phobius"/>
    </source>
</evidence>
<evidence type="ECO:0000256" key="8">
    <source>
        <dbReference type="SAM" id="MobiDB-lite"/>
    </source>
</evidence>
<evidence type="ECO:0000256" key="2">
    <source>
        <dbReference type="ARBA" id="ARBA00005585"/>
    </source>
</evidence>
<dbReference type="GO" id="GO:0030659">
    <property type="term" value="C:cytoplasmic vesicle membrane"/>
    <property type="evidence" value="ECO:0007669"/>
    <property type="project" value="TreeGrafter"/>
</dbReference>
<dbReference type="GO" id="GO:0005886">
    <property type="term" value="C:plasma membrane"/>
    <property type="evidence" value="ECO:0007669"/>
    <property type="project" value="UniProtKB-SubCell"/>
</dbReference>
<feature type="domain" description="SSD" evidence="10">
    <location>
        <begin position="199"/>
        <end position="356"/>
    </location>
</feature>
<feature type="region of interest" description="Disordered" evidence="8">
    <location>
        <begin position="1227"/>
        <end position="1287"/>
    </location>
</feature>
<keyword evidence="5 9" id="KW-1133">Transmembrane helix</keyword>
<dbReference type="SUPFAM" id="SSF82866">
    <property type="entry name" value="Multidrug efflux transporter AcrB transmembrane domain"/>
    <property type="match status" value="2"/>
</dbReference>
<dbReference type="InterPro" id="IPR051697">
    <property type="entry name" value="Patched_domain-protein"/>
</dbReference>
<feature type="transmembrane region" description="Helical" evidence="9">
    <location>
        <begin position="1010"/>
        <end position="1033"/>
    </location>
</feature>
<evidence type="ECO:0000259" key="10">
    <source>
        <dbReference type="PROSITE" id="PS50156"/>
    </source>
</evidence>
<keyword evidence="4 9" id="KW-0812">Transmembrane</keyword>
<comment type="subcellular location">
    <subcellularLocation>
        <location evidence="1">Cell membrane</location>
        <topology evidence="1">Multi-pass membrane protein</topology>
    </subcellularLocation>
</comment>
<sequence>MEWASFLCENGPFHSGLGRFGRVIVIPKHGKDMLKKEIWAELRLLDQMIQNATVHWDGDGSDPETFTYGDVCARWIDQCFFNDILNLDYVIEEVESGELNLTFPIMFNPVTWDAHTFPVYFGGTVVGEDSIIIEVPSVQFVYFVTADTKRQDSRGAAWEETFLRVVGDAEDRGVFQHISTARFASRTLDIELERNTRTVIPFFSTTFIVMAVFSITSCMMADWVRSKPWLGFMGNISACMGTAAAFGVVMYLGVEFIGINLAAPFLMLGIGIDDTFVMLAAWRRTSVKMDVPERMGQMLSEAAVSITITSFTDMISFFIGIFSPFPSVRIFCTYSGFAVCFTFLWHISFFAACVAVAGYAEQKNLHSLVCIKVEPLSRSDLIHSVVCIKVESLSHSGEYLASLNSMITIKVEPLSHSGEYWASLNSMITIKVEPLSQAGEYWASLQSMMTIKVEPLSHSGEYWASLHSMITIKVEPLSHADEYWASLHSMMSINVEPFSHSGKYWASLHSTITIKVEPLSHAGEYWASLHSMITIKVEPLSQSGEYWASLHSMMTIKVEPLSHFGEYWVSMSCVMRIKVELLSHYCDRSWMYRIFCSGGVDPDDPNNPLDNPEHGLMAFFRDSVADVINKWPVKVLVIAVFAVYLAGAGYGVTKMKEGLERRKLSRADSYSVEFYDREDFYFREFPYRIQVVISGEYDYSDPEIQEQVENLTQSFENTSFISTPLYTESWLRSFVGYVKRNQDYLNVSIDTEDDFISTLKEVRNTKGRVQGWGSGGDIEGARPQCSHLGGYRGEHEHSVPTWEDTEGSMSTVFPPGGALEQCSHLVGYSGEDTGGAWEQCSHLVGYSGEDTGGALEQCSHLVGYSGEDTGGAWEQCSHLLWLFKPNPFSLDVKFNENETKIIASRFLIQAVNISDSNGEKEMVRALRKICKDSPLNAIVFHPYFVFFDQFELVRPTSIQSMIIGALIMMLVCFVFIPNVLCSLWVAFSIISIETGVAGYMALWDVNLDSISMINLIMCIGFSVDFTAHICYAYMSSKAKYPEERVRESLFALGLPIVQGAFSTILAVITLIFAGSYIFLVFFKMVFLVVFFGAMHGLFLLPVLLSLFGPGSCTKRPKKEDEERKEPSAVEKTFPHPFCIPHPSLHPMANQNNGAYMFKNPNGDIKSLNSYFPNKAEGSPRGICGSDPKIMSGPPHFGIPLPGLPTHMSMYNGGVKYIDSNGSITLEKDLGIGTSGEDSSESSSNKSQRRLQREAEEEQEQRRRYEDGWRKSSANIQGYGKPREFTPPHIMEVYNNSGYVSEEEGEGRNRIWYRGNGRGARHQDNSHVSRRNSPQAVHGRPRSRSQHNPQHRLHVNKSVPGYMSEMKFP</sequence>
<feature type="region of interest" description="Disordered" evidence="8">
    <location>
        <begin position="1311"/>
        <end position="1368"/>
    </location>
</feature>
<feature type="compositionally biased region" description="Low complexity" evidence="8">
    <location>
        <begin position="1234"/>
        <end position="1245"/>
    </location>
</feature>
<dbReference type="EMBL" id="OC000011">
    <property type="protein sequence ID" value="CAD7255739.1"/>
    <property type="molecule type" value="Genomic_DNA"/>
</dbReference>
<protein>
    <recommendedName>
        <fullName evidence="10">SSD domain-containing protein</fullName>
    </recommendedName>
</protein>
<dbReference type="PROSITE" id="PS50156">
    <property type="entry name" value="SSD"/>
    <property type="match status" value="1"/>
</dbReference>
<keyword evidence="7" id="KW-0325">Glycoprotein</keyword>
<keyword evidence="3" id="KW-1003">Cell membrane</keyword>
<feature type="transmembrane region" description="Helical" evidence="9">
    <location>
        <begin position="1054"/>
        <end position="1079"/>
    </location>
</feature>
<name>A0A7R9AKA7_TIMSH</name>
<feature type="compositionally biased region" description="Basic and acidic residues" evidence="8">
    <location>
        <begin position="1259"/>
        <end position="1269"/>
    </location>
</feature>
<dbReference type="Gene3D" id="1.20.1640.10">
    <property type="entry name" value="Multidrug efflux transporter AcrB transmembrane domain"/>
    <property type="match status" value="2"/>
</dbReference>